<gene>
    <name evidence="2" type="ORF">BU200_06340</name>
</gene>
<proteinExistence type="predicted"/>
<evidence type="ECO:0000256" key="1">
    <source>
        <dbReference type="SAM" id="Phobius"/>
    </source>
</evidence>
<comment type="caution">
    <text evidence="2">The sequence shown here is derived from an EMBL/GenBank/DDBJ whole genome shotgun (WGS) entry which is preliminary data.</text>
</comment>
<dbReference type="RefSeq" id="WP_075099377.1">
    <property type="nucleotide sequence ID" value="NZ_MSJL01000025.1"/>
</dbReference>
<dbReference type="Pfam" id="PF16935">
    <property type="entry name" value="Hol_Tox"/>
    <property type="match status" value="1"/>
</dbReference>
<keyword evidence="3" id="KW-1185">Reference proteome</keyword>
<name>A0A1Q8ECU7_STRAI</name>
<dbReference type="AlphaFoldDB" id="A0A1Q8ECU7"/>
<feature type="transmembrane region" description="Helical" evidence="1">
    <location>
        <begin position="6"/>
        <end position="30"/>
    </location>
</feature>
<accession>A0A1Q8ECU7</accession>
<keyword evidence="1" id="KW-1133">Transmembrane helix</keyword>
<sequence>MSVVEALQLMLDFGSFIIALLMSVIALISLNNKKK</sequence>
<reference evidence="3" key="1">
    <citation type="submission" date="2016-12" db="EMBL/GenBank/DDBJ databases">
        <authorList>
            <person name="Gulvik C.A."/>
        </authorList>
    </citation>
    <scope>NUCLEOTIDE SEQUENCE [LARGE SCALE GENOMIC DNA]</scope>
    <source>
        <strain evidence="3">ATCC 51725</strain>
    </source>
</reference>
<dbReference type="InterPro" id="IPR031616">
    <property type="entry name" value="BsrE-like"/>
</dbReference>
<keyword evidence="1" id="KW-0472">Membrane</keyword>
<organism evidence="2 3">
    <name type="scientific">Streptococcus acidominimus</name>
    <dbReference type="NCBI Taxonomy" id="1326"/>
    <lineage>
        <taxon>Bacteria</taxon>
        <taxon>Bacillati</taxon>
        <taxon>Bacillota</taxon>
        <taxon>Bacilli</taxon>
        <taxon>Lactobacillales</taxon>
        <taxon>Streptococcaceae</taxon>
        <taxon>Streptococcus</taxon>
    </lineage>
</organism>
<evidence type="ECO:0000313" key="3">
    <source>
        <dbReference type="Proteomes" id="UP000186437"/>
    </source>
</evidence>
<keyword evidence="1" id="KW-0812">Transmembrane</keyword>
<evidence type="ECO:0000313" key="2">
    <source>
        <dbReference type="EMBL" id="OLF49619.1"/>
    </source>
</evidence>
<dbReference type="Proteomes" id="UP000186437">
    <property type="component" value="Unassembled WGS sequence"/>
</dbReference>
<dbReference type="EMBL" id="MSJL01000025">
    <property type="protein sequence ID" value="OLF49619.1"/>
    <property type="molecule type" value="Genomic_DNA"/>
</dbReference>
<protein>
    <recommendedName>
        <fullName evidence="4">Holin-like toxin</fullName>
    </recommendedName>
</protein>
<evidence type="ECO:0008006" key="4">
    <source>
        <dbReference type="Google" id="ProtNLM"/>
    </source>
</evidence>